<feature type="region of interest" description="Disordered" evidence="1">
    <location>
        <begin position="30"/>
        <end position="49"/>
    </location>
</feature>
<dbReference type="Proteomes" id="UP001221757">
    <property type="component" value="Unassembled WGS sequence"/>
</dbReference>
<keyword evidence="3" id="KW-1185">Reference proteome</keyword>
<proteinExistence type="predicted"/>
<protein>
    <submittedName>
        <fullName evidence="2">Uncharacterized protein</fullName>
    </submittedName>
</protein>
<evidence type="ECO:0000313" key="3">
    <source>
        <dbReference type="Proteomes" id="UP001221757"/>
    </source>
</evidence>
<dbReference type="AlphaFoldDB" id="A0AAD7D6M6"/>
<name>A0AAD7D6M6_MYCRO</name>
<dbReference type="EMBL" id="JARKIE010000115">
    <property type="protein sequence ID" value="KAJ7681652.1"/>
    <property type="molecule type" value="Genomic_DNA"/>
</dbReference>
<evidence type="ECO:0000313" key="2">
    <source>
        <dbReference type="EMBL" id="KAJ7681652.1"/>
    </source>
</evidence>
<comment type="caution">
    <text evidence="2">The sequence shown here is derived from an EMBL/GenBank/DDBJ whole genome shotgun (WGS) entry which is preliminary data.</text>
</comment>
<reference evidence="2" key="1">
    <citation type="submission" date="2023-03" db="EMBL/GenBank/DDBJ databases">
        <title>Massive genome expansion in bonnet fungi (Mycena s.s.) driven by repeated elements and novel gene families across ecological guilds.</title>
        <authorList>
            <consortium name="Lawrence Berkeley National Laboratory"/>
            <person name="Harder C.B."/>
            <person name="Miyauchi S."/>
            <person name="Viragh M."/>
            <person name="Kuo A."/>
            <person name="Thoen E."/>
            <person name="Andreopoulos B."/>
            <person name="Lu D."/>
            <person name="Skrede I."/>
            <person name="Drula E."/>
            <person name="Henrissat B."/>
            <person name="Morin E."/>
            <person name="Kohler A."/>
            <person name="Barry K."/>
            <person name="LaButti K."/>
            <person name="Morin E."/>
            <person name="Salamov A."/>
            <person name="Lipzen A."/>
            <person name="Mereny Z."/>
            <person name="Hegedus B."/>
            <person name="Baldrian P."/>
            <person name="Stursova M."/>
            <person name="Weitz H."/>
            <person name="Taylor A."/>
            <person name="Grigoriev I.V."/>
            <person name="Nagy L.G."/>
            <person name="Martin F."/>
            <person name="Kauserud H."/>
        </authorList>
    </citation>
    <scope>NUCLEOTIDE SEQUENCE</scope>
    <source>
        <strain evidence="2">CBHHK067</strain>
    </source>
</reference>
<sequence length="153" mass="16605">MVECTTLRKPVQYQVSAGLTSGPCGSGFERVRKIGSSPNPEPRTSRSVRFSSANVAEPVAGAINGDIPVPVKVEPTTTNVWLILHNLSWLTLSSLKISWMSRYDDIWNGLRKEVELCTAALIAGEPMAMSRSVATDKLPNGKEGEAAKRIYST</sequence>
<organism evidence="2 3">
    <name type="scientific">Mycena rosella</name>
    <name type="common">Pink bonnet</name>
    <name type="synonym">Agaricus rosellus</name>
    <dbReference type="NCBI Taxonomy" id="1033263"/>
    <lineage>
        <taxon>Eukaryota</taxon>
        <taxon>Fungi</taxon>
        <taxon>Dikarya</taxon>
        <taxon>Basidiomycota</taxon>
        <taxon>Agaricomycotina</taxon>
        <taxon>Agaricomycetes</taxon>
        <taxon>Agaricomycetidae</taxon>
        <taxon>Agaricales</taxon>
        <taxon>Marasmiineae</taxon>
        <taxon>Mycenaceae</taxon>
        <taxon>Mycena</taxon>
    </lineage>
</organism>
<gene>
    <name evidence="2" type="ORF">B0H17DRAFT_1138254</name>
</gene>
<accession>A0AAD7D6M6</accession>
<evidence type="ECO:0000256" key="1">
    <source>
        <dbReference type="SAM" id="MobiDB-lite"/>
    </source>
</evidence>